<accession>L7FAH1</accession>
<gene>
    <name evidence="2" type="ORF">STRTUCAR8_08590</name>
</gene>
<feature type="region of interest" description="Disordered" evidence="1">
    <location>
        <begin position="1"/>
        <end position="22"/>
    </location>
</feature>
<reference evidence="2 3" key="1">
    <citation type="journal article" date="2011" name="Plasmid">
        <title>Streptomyces turgidiscabies Car8 contains a modular pathogenicity island that shares virulence genes with other actinobacterial plant pathogens.</title>
        <authorList>
            <person name="Huguet-Tapia J.C."/>
            <person name="Badger J.H."/>
            <person name="Loria R."/>
            <person name="Pettis G.S."/>
        </authorList>
    </citation>
    <scope>NUCLEOTIDE SEQUENCE [LARGE SCALE GENOMIC DNA]</scope>
    <source>
        <strain evidence="2 3">Car8</strain>
    </source>
</reference>
<evidence type="ECO:0000313" key="3">
    <source>
        <dbReference type="Proteomes" id="UP000010931"/>
    </source>
</evidence>
<name>L7FAH1_STRT8</name>
<dbReference type="Proteomes" id="UP000010931">
    <property type="component" value="Unassembled WGS sequence"/>
</dbReference>
<dbReference type="EMBL" id="AEJB01000272">
    <property type="protein sequence ID" value="ELP67650.1"/>
    <property type="molecule type" value="Genomic_DNA"/>
</dbReference>
<evidence type="ECO:0000256" key="1">
    <source>
        <dbReference type="SAM" id="MobiDB-lite"/>
    </source>
</evidence>
<sequence>MRDRSGALPTEHSPGAHDPKDCRLCATLRHPAQAKNRRALTAHLKTNPLPRQAASA</sequence>
<dbReference type="AlphaFoldDB" id="L7FAH1"/>
<evidence type="ECO:0000313" key="2">
    <source>
        <dbReference type="EMBL" id="ELP67650.1"/>
    </source>
</evidence>
<protein>
    <submittedName>
        <fullName evidence="2">Uncharacterized protein</fullName>
    </submittedName>
</protein>
<keyword evidence="3" id="KW-1185">Reference proteome</keyword>
<organism evidence="2 3">
    <name type="scientific">Streptomyces turgidiscabies (strain Car8)</name>
    <dbReference type="NCBI Taxonomy" id="698760"/>
    <lineage>
        <taxon>Bacteria</taxon>
        <taxon>Bacillati</taxon>
        <taxon>Actinomycetota</taxon>
        <taxon>Actinomycetes</taxon>
        <taxon>Kitasatosporales</taxon>
        <taxon>Streptomycetaceae</taxon>
        <taxon>Streptomyces</taxon>
    </lineage>
</organism>
<dbReference type="RefSeq" id="WP_006377176.1">
    <property type="nucleotide sequence ID" value="NZ_AEJB01000272.1"/>
</dbReference>
<comment type="caution">
    <text evidence="2">The sequence shown here is derived from an EMBL/GenBank/DDBJ whole genome shotgun (WGS) entry which is preliminary data.</text>
</comment>
<dbReference type="PATRIC" id="fig|698760.3.peg.3603"/>
<proteinExistence type="predicted"/>